<name>A0A392TE75_9FABA</name>
<accession>A0A392TE75</accession>
<dbReference type="EMBL" id="LXQA010564178">
    <property type="protein sequence ID" value="MCI59463.1"/>
    <property type="molecule type" value="Genomic_DNA"/>
</dbReference>
<reference evidence="1 2" key="1">
    <citation type="journal article" date="2018" name="Front. Plant Sci.">
        <title>Red Clover (Trifolium pratense) and Zigzag Clover (T. medium) - A Picture of Genomic Similarities and Differences.</title>
        <authorList>
            <person name="Dluhosova J."/>
            <person name="Istvanek J."/>
            <person name="Nedelnik J."/>
            <person name="Repkova J."/>
        </authorList>
    </citation>
    <scope>NUCLEOTIDE SEQUENCE [LARGE SCALE GENOMIC DNA]</scope>
    <source>
        <strain evidence="2">cv. 10/8</strain>
        <tissue evidence="1">Leaf</tissue>
    </source>
</reference>
<evidence type="ECO:0000313" key="1">
    <source>
        <dbReference type="EMBL" id="MCI59463.1"/>
    </source>
</evidence>
<protein>
    <submittedName>
        <fullName evidence="1">Uncharacterized protein</fullName>
    </submittedName>
</protein>
<sequence length="68" mass="7943">MPERFKDWKKRRSGGIGEILHASFQSVMSKFRPVSHHPDPKTNRFNSETPRFAAKLRYAFFTWGIGGF</sequence>
<organism evidence="1 2">
    <name type="scientific">Trifolium medium</name>
    <dbReference type="NCBI Taxonomy" id="97028"/>
    <lineage>
        <taxon>Eukaryota</taxon>
        <taxon>Viridiplantae</taxon>
        <taxon>Streptophyta</taxon>
        <taxon>Embryophyta</taxon>
        <taxon>Tracheophyta</taxon>
        <taxon>Spermatophyta</taxon>
        <taxon>Magnoliopsida</taxon>
        <taxon>eudicotyledons</taxon>
        <taxon>Gunneridae</taxon>
        <taxon>Pentapetalae</taxon>
        <taxon>rosids</taxon>
        <taxon>fabids</taxon>
        <taxon>Fabales</taxon>
        <taxon>Fabaceae</taxon>
        <taxon>Papilionoideae</taxon>
        <taxon>50 kb inversion clade</taxon>
        <taxon>NPAAA clade</taxon>
        <taxon>Hologalegina</taxon>
        <taxon>IRL clade</taxon>
        <taxon>Trifolieae</taxon>
        <taxon>Trifolium</taxon>
    </lineage>
</organism>
<keyword evidence="2" id="KW-1185">Reference proteome</keyword>
<comment type="caution">
    <text evidence="1">The sequence shown here is derived from an EMBL/GenBank/DDBJ whole genome shotgun (WGS) entry which is preliminary data.</text>
</comment>
<proteinExistence type="predicted"/>
<evidence type="ECO:0000313" key="2">
    <source>
        <dbReference type="Proteomes" id="UP000265520"/>
    </source>
</evidence>
<dbReference type="Proteomes" id="UP000265520">
    <property type="component" value="Unassembled WGS sequence"/>
</dbReference>
<dbReference type="AlphaFoldDB" id="A0A392TE75"/>